<keyword evidence="5" id="KW-1185">Reference proteome</keyword>
<organism evidence="4 5">
    <name type="scientific">Microlunatus endophyticus</name>
    <dbReference type="NCBI Taxonomy" id="1716077"/>
    <lineage>
        <taxon>Bacteria</taxon>
        <taxon>Bacillati</taxon>
        <taxon>Actinomycetota</taxon>
        <taxon>Actinomycetes</taxon>
        <taxon>Propionibacteriales</taxon>
        <taxon>Propionibacteriaceae</taxon>
        <taxon>Microlunatus</taxon>
    </lineage>
</organism>
<evidence type="ECO:0000256" key="1">
    <source>
        <dbReference type="ARBA" id="ARBA00023002"/>
    </source>
</evidence>
<keyword evidence="1" id="KW-0560">Oxidoreductase</keyword>
<dbReference type="PANTHER" id="PTHR10366">
    <property type="entry name" value="NAD DEPENDENT EPIMERASE/DEHYDRATASE"/>
    <property type="match status" value="1"/>
</dbReference>
<sequence length="334" mass="35409">MHRILVTGGTGFVGGYAVLRLLDDGYEVRTTVRNLSRADELRHLLAGHGAAIGRLEIVSADLTKDDGWPAAAAGCQAVLHVASPFPSVAPDDPEQLVRPARDGAIRVLAAARDAGVDRVVLTSSFAAVGYSPTTNGGIYTEQDWTDPKGQPAYIASKAIAERAAWDFVAANGGPDLAVINPTGIFGPALGPDYSGSLGLIKQLLDGALPGTPNLAFGVVDVRDVVDAHLRAMTNPRAAGERFIVVGGSPVTMHEIAMMLRSGLGPEARKVPTRQLPSWLVRGLARFRPQLRPMVPELGKRKQISNAKARAVLGWTPRSVQETIIETGRSLLQLS</sequence>
<dbReference type="InterPro" id="IPR001509">
    <property type="entry name" value="Epimerase_deHydtase"/>
</dbReference>
<dbReference type="Pfam" id="PF01370">
    <property type="entry name" value="Epimerase"/>
    <property type="match status" value="1"/>
</dbReference>
<gene>
    <name evidence="4" type="ORF">GCM10011575_13300</name>
</gene>
<dbReference type="SUPFAM" id="SSF51735">
    <property type="entry name" value="NAD(P)-binding Rossmann-fold domains"/>
    <property type="match status" value="1"/>
</dbReference>
<name>A0A917S3Z0_9ACTN</name>
<evidence type="ECO:0000313" key="4">
    <source>
        <dbReference type="EMBL" id="GGL56218.1"/>
    </source>
</evidence>
<dbReference type="Gene3D" id="3.40.50.720">
    <property type="entry name" value="NAD(P)-binding Rossmann-like Domain"/>
    <property type="match status" value="1"/>
</dbReference>
<dbReference type="RefSeq" id="WP_188894346.1">
    <property type="nucleotide sequence ID" value="NZ_BMMZ01000002.1"/>
</dbReference>
<dbReference type="InterPro" id="IPR036291">
    <property type="entry name" value="NAD(P)-bd_dom_sf"/>
</dbReference>
<accession>A0A917S3Z0</accession>
<protein>
    <submittedName>
        <fullName evidence="4">Dihydroflavonol-4-reductase</fullName>
    </submittedName>
</protein>
<evidence type="ECO:0000259" key="3">
    <source>
        <dbReference type="Pfam" id="PF01370"/>
    </source>
</evidence>
<dbReference type="InterPro" id="IPR050425">
    <property type="entry name" value="NAD(P)_dehydrat-like"/>
</dbReference>
<comment type="caution">
    <text evidence="4">The sequence shown here is derived from an EMBL/GenBank/DDBJ whole genome shotgun (WGS) entry which is preliminary data.</text>
</comment>
<reference evidence="4" key="2">
    <citation type="submission" date="2020-09" db="EMBL/GenBank/DDBJ databases">
        <authorList>
            <person name="Sun Q."/>
            <person name="Zhou Y."/>
        </authorList>
    </citation>
    <scope>NUCLEOTIDE SEQUENCE</scope>
    <source>
        <strain evidence="4">CGMCC 4.7306</strain>
    </source>
</reference>
<dbReference type="Proteomes" id="UP000613840">
    <property type="component" value="Unassembled WGS sequence"/>
</dbReference>
<evidence type="ECO:0000313" key="5">
    <source>
        <dbReference type="Proteomes" id="UP000613840"/>
    </source>
</evidence>
<dbReference type="FunFam" id="3.40.50.720:FF:000336">
    <property type="entry name" value="Aldehyde reductase"/>
    <property type="match status" value="1"/>
</dbReference>
<proteinExistence type="inferred from homology"/>
<dbReference type="GO" id="GO:0016616">
    <property type="term" value="F:oxidoreductase activity, acting on the CH-OH group of donors, NAD or NADP as acceptor"/>
    <property type="evidence" value="ECO:0007669"/>
    <property type="project" value="TreeGrafter"/>
</dbReference>
<dbReference type="PANTHER" id="PTHR10366:SF564">
    <property type="entry name" value="STEROL-4-ALPHA-CARBOXYLATE 3-DEHYDROGENASE, DECARBOXYLATING"/>
    <property type="match status" value="1"/>
</dbReference>
<dbReference type="AlphaFoldDB" id="A0A917S3Z0"/>
<dbReference type="EMBL" id="BMMZ01000002">
    <property type="protein sequence ID" value="GGL56218.1"/>
    <property type="molecule type" value="Genomic_DNA"/>
</dbReference>
<evidence type="ECO:0000256" key="2">
    <source>
        <dbReference type="ARBA" id="ARBA00023445"/>
    </source>
</evidence>
<comment type="similarity">
    <text evidence="2">Belongs to the NAD(P)-dependent epimerase/dehydratase family. Dihydroflavonol-4-reductase subfamily.</text>
</comment>
<feature type="domain" description="NAD-dependent epimerase/dehydratase" evidence="3">
    <location>
        <begin position="4"/>
        <end position="244"/>
    </location>
</feature>
<reference evidence="4" key="1">
    <citation type="journal article" date="2014" name="Int. J. Syst. Evol. Microbiol.">
        <title>Complete genome sequence of Corynebacterium casei LMG S-19264T (=DSM 44701T), isolated from a smear-ripened cheese.</title>
        <authorList>
            <consortium name="US DOE Joint Genome Institute (JGI-PGF)"/>
            <person name="Walter F."/>
            <person name="Albersmeier A."/>
            <person name="Kalinowski J."/>
            <person name="Ruckert C."/>
        </authorList>
    </citation>
    <scope>NUCLEOTIDE SEQUENCE</scope>
    <source>
        <strain evidence="4">CGMCC 4.7306</strain>
    </source>
</reference>